<dbReference type="EnsemblMetazoa" id="PPA37565.1">
    <property type="protein sequence ID" value="PPA37565.1"/>
    <property type="gene ID" value="WBGene00275934"/>
</dbReference>
<gene>
    <name evidence="1" type="primary">WBGene00275934</name>
</gene>
<protein>
    <submittedName>
        <fullName evidence="1">Uncharacterized protein</fullName>
    </submittedName>
</protein>
<evidence type="ECO:0000313" key="2">
    <source>
        <dbReference type="Proteomes" id="UP000005239"/>
    </source>
</evidence>
<reference evidence="1" key="2">
    <citation type="submission" date="2022-06" db="UniProtKB">
        <authorList>
            <consortium name="EnsemblMetazoa"/>
        </authorList>
    </citation>
    <scope>IDENTIFICATION</scope>
    <source>
        <strain evidence="1">PS312</strain>
    </source>
</reference>
<name>A0A2A6BBV1_PRIPA</name>
<dbReference type="AlphaFoldDB" id="A0A2A6BBV1"/>
<dbReference type="InterPro" id="IPR038479">
    <property type="entry name" value="Transthyretin-like_sf"/>
</dbReference>
<dbReference type="Proteomes" id="UP000005239">
    <property type="component" value="Unassembled WGS sequence"/>
</dbReference>
<sequence>MIRSCALFFLVSFIVVRSESTKSAVKGGVDCETANGKRSVAGIMMNFMEWDMLNANDLLNTTTTTAGGNYYLEGEEDEAVGKTLFFTQAWFPCSGPVFDQCTNNAYHSQCDALKPRKNCFLVIDMLQVPTDKYYVEAKDKNVHDAGRFTLAVDPVSLTYMKCLDN</sequence>
<proteinExistence type="predicted"/>
<accession>A0A8R1YVP6</accession>
<organism evidence="1 2">
    <name type="scientific">Pristionchus pacificus</name>
    <name type="common">Parasitic nematode worm</name>
    <dbReference type="NCBI Taxonomy" id="54126"/>
    <lineage>
        <taxon>Eukaryota</taxon>
        <taxon>Metazoa</taxon>
        <taxon>Ecdysozoa</taxon>
        <taxon>Nematoda</taxon>
        <taxon>Chromadorea</taxon>
        <taxon>Rhabditida</taxon>
        <taxon>Rhabditina</taxon>
        <taxon>Diplogasteromorpha</taxon>
        <taxon>Diplogasteroidea</taxon>
        <taxon>Neodiplogasteridae</taxon>
        <taxon>Pristionchus</taxon>
    </lineage>
</organism>
<keyword evidence="2" id="KW-1185">Reference proteome</keyword>
<evidence type="ECO:0000313" key="1">
    <source>
        <dbReference type="EnsemblMetazoa" id="PPA37565.1"/>
    </source>
</evidence>
<accession>A0A2A6BBV1</accession>
<dbReference type="Gene3D" id="2.60.40.3330">
    <property type="match status" value="1"/>
</dbReference>
<reference evidence="2" key="1">
    <citation type="journal article" date="2008" name="Nat. Genet.">
        <title>The Pristionchus pacificus genome provides a unique perspective on nematode lifestyle and parasitism.</title>
        <authorList>
            <person name="Dieterich C."/>
            <person name="Clifton S.W."/>
            <person name="Schuster L.N."/>
            <person name="Chinwalla A."/>
            <person name="Delehaunty K."/>
            <person name="Dinkelacker I."/>
            <person name="Fulton L."/>
            <person name="Fulton R."/>
            <person name="Godfrey J."/>
            <person name="Minx P."/>
            <person name="Mitreva M."/>
            <person name="Roeseler W."/>
            <person name="Tian H."/>
            <person name="Witte H."/>
            <person name="Yang S.P."/>
            <person name="Wilson R.K."/>
            <person name="Sommer R.J."/>
        </authorList>
    </citation>
    <scope>NUCLEOTIDE SEQUENCE [LARGE SCALE GENOMIC DNA]</scope>
    <source>
        <strain evidence="2">PS312</strain>
    </source>
</reference>